<keyword evidence="4 5" id="KW-0326">Glycosidase</keyword>
<keyword evidence="3 5" id="KW-0378">Hydrolase</keyword>
<evidence type="ECO:0000313" key="8">
    <source>
        <dbReference type="Proteomes" id="UP001165366"/>
    </source>
</evidence>
<dbReference type="Proteomes" id="UP001165366">
    <property type="component" value="Unassembled WGS sequence"/>
</dbReference>
<reference evidence="7" key="2">
    <citation type="submission" date="2024-05" db="EMBL/GenBank/DDBJ databases">
        <title>Rhodohalobacter halophilus gen. nov., sp. nov., a moderately halophilic member of the family Balneolaceae.</title>
        <authorList>
            <person name="Xia J."/>
        </authorList>
    </citation>
    <scope>NUCLEOTIDE SEQUENCE</scope>
    <source>
        <strain evidence="7">WB101</strain>
    </source>
</reference>
<evidence type="ECO:0000256" key="5">
    <source>
        <dbReference type="RuleBase" id="RU361187"/>
    </source>
</evidence>
<evidence type="ECO:0000256" key="4">
    <source>
        <dbReference type="ARBA" id="ARBA00023295"/>
    </source>
</evidence>
<dbReference type="InterPro" id="IPR023296">
    <property type="entry name" value="Glyco_hydro_beta-prop_sf"/>
</dbReference>
<protein>
    <submittedName>
        <fullName evidence="7">Family 43 glycosylhydrolase</fullName>
    </submittedName>
</protein>
<evidence type="ECO:0000313" key="7">
    <source>
        <dbReference type="EMBL" id="MCG2590447.1"/>
    </source>
</evidence>
<evidence type="ECO:0000256" key="2">
    <source>
        <dbReference type="ARBA" id="ARBA00009865"/>
    </source>
</evidence>
<dbReference type="Pfam" id="PF04616">
    <property type="entry name" value="Glyco_hydro_43"/>
    <property type="match status" value="1"/>
</dbReference>
<proteinExistence type="inferred from homology"/>
<comment type="caution">
    <text evidence="7">The sequence shown here is derived from an EMBL/GenBank/DDBJ whole genome shotgun (WGS) entry which is preliminary data.</text>
</comment>
<comment type="similarity">
    <text evidence="2 5">Belongs to the glycosyl hydrolase 43 family.</text>
</comment>
<organism evidence="7 8">
    <name type="scientific">Rhodohalobacter sulfatireducens</name>
    <dbReference type="NCBI Taxonomy" id="2911366"/>
    <lineage>
        <taxon>Bacteria</taxon>
        <taxon>Pseudomonadati</taxon>
        <taxon>Balneolota</taxon>
        <taxon>Balneolia</taxon>
        <taxon>Balneolales</taxon>
        <taxon>Balneolaceae</taxon>
        <taxon>Rhodohalobacter</taxon>
    </lineage>
</organism>
<dbReference type="Gene3D" id="2.115.10.20">
    <property type="entry name" value="Glycosyl hydrolase domain, family 43"/>
    <property type="match status" value="1"/>
</dbReference>
<keyword evidence="8" id="KW-1185">Reference proteome</keyword>
<evidence type="ECO:0000256" key="6">
    <source>
        <dbReference type="SAM" id="SignalP"/>
    </source>
</evidence>
<keyword evidence="6" id="KW-0732">Signal</keyword>
<accession>A0ABS9KHW3</accession>
<dbReference type="PANTHER" id="PTHR43301">
    <property type="entry name" value="ARABINAN ENDO-1,5-ALPHA-L-ARABINOSIDASE"/>
    <property type="match status" value="1"/>
</dbReference>
<sequence>MNNRQKNLRSLIKMLTGSLLLLICEVSTANAQGVETGSERVKEYYESIEFSYQNINGIGHEEGVTRRDPSDVIKVGDTYFVYYTKIPDAEPKYWGAGYWGATVWCAKSEDEGYSWTEVGEMLDVGKKDNWDSQAVFTPNIFYSNGKYYLFYTGVKPTPGNEDGEFENNSVTDITAIGVSVSDSPTGPFKRVSEDPILKVSVEPEKFDSYRVDDAALLYRNGLYWLYYKGRSLVGGEGGPAHTEMGVSFSKNPEGPYTKIDHSILTRSHEVLIWRQSHGVGALASLSETLEYAPDGINFLDNRMNVKVENKPLAPGLFRPDITNHDTSKEGLTWGVSMIHNGHENYLIRFDIED</sequence>
<dbReference type="InterPro" id="IPR006710">
    <property type="entry name" value="Glyco_hydro_43"/>
</dbReference>
<dbReference type="EMBL" id="JAKLWS010000033">
    <property type="protein sequence ID" value="MCG2590447.1"/>
    <property type="molecule type" value="Genomic_DNA"/>
</dbReference>
<comment type="pathway">
    <text evidence="1">Glycan metabolism; L-arabinan degradation.</text>
</comment>
<evidence type="ECO:0000256" key="3">
    <source>
        <dbReference type="ARBA" id="ARBA00022801"/>
    </source>
</evidence>
<feature type="signal peptide" evidence="6">
    <location>
        <begin position="1"/>
        <end position="31"/>
    </location>
</feature>
<dbReference type="RefSeq" id="WP_237855853.1">
    <property type="nucleotide sequence ID" value="NZ_JAKLWS010000033.1"/>
</dbReference>
<dbReference type="SUPFAM" id="SSF75005">
    <property type="entry name" value="Arabinanase/levansucrase/invertase"/>
    <property type="match status" value="1"/>
</dbReference>
<evidence type="ECO:0000256" key="1">
    <source>
        <dbReference type="ARBA" id="ARBA00004834"/>
    </source>
</evidence>
<name>A0ABS9KHW3_9BACT</name>
<reference evidence="7" key="1">
    <citation type="submission" date="2022-01" db="EMBL/GenBank/DDBJ databases">
        <authorList>
            <person name="Wang Y."/>
        </authorList>
    </citation>
    <scope>NUCLEOTIDE SEQUENCE</scope>
    <source>
        <strain evidence="7">WB101</strain>
    </source>
</reference>
<feature type="chain" id="PRO_5046197622" evidence="6">
    <location>
        <begin position="32"/>
        <end position="353"/>
    </location>
</feature>
<dbReference type="PANTHER" id="PTHR43301:SF3">
    <property type="entry name" value="ARABINAN ENDO-1,5-ALPHA-L-ARABINOSIDASE A-RELATED"/>
    <property type="match status" value="1"/>
</dbReference>
<gene>
    <name evidence="7" type="ORF">L6773_17860</name>
</gene>
<dbReference type="InterPro" id="IPR050727">
    <property type="entry name" value="GH43_arabinanases"/>
</dbReference>